<protein>
    <submittedName>
        <fullName evidence="1">Uncharacterized protein</fullName>
    </submittedName>
</protein>
<dbReference type="Proteomes" id="UP000009096">
    <property type="component" value="Chromosome 2"/>
</dbReference>
<gene>
    <name evidence="1" type="ORF">FVEG_15344</name>
</gene>
<dbReference type="AlphaFoldDB" id="W7MA74"/>
<reference evidence="1 2" key="1">
    <citation type="journal article" date="2010" name="Nature">
        <title>Comparative genomics reveals mobile pathogenicity chromosomes in Fusarium.</title>
        <authorList>
            <person name="Ma L.J."/>
            <person name="van der Does H.C."/>
            <person name="Borkovich K.A."/>
            <person name="Coleman J.J."/>
            <person name="Daboussi M.J."/>
            <person name="Di Pietro A."/>
            <person name="Dufresne M."/>
            <person name="Freitag M."/>
            <person name="Grabherr M."/>
            <person name="Henrissat B."/>
            <person name="Houterman P.M."/>
            <person name="Kang S."/>
            <person name="Shim W.B."/>
            <person name="Woloshuk C."/>
            <person name="Xie X."/>
            <person name="Xu J.R."/>
            <person name="Antoniw J."/>
            <person name="Baker S.E."/>
            <person name="Bluhm B.H."/>
            <person name="Breakspear A."/>
            <person name="Brown D.W."/>
            <person name="Butchko R.A."/>
            <person name="Chapman S."/>
            <person name="Coulson R."/>
            <person name="Coutinho P.M."/>
            <person name="Danchin E.G."/>
            <person name="Diener A."/>
            <person name="Gale L.R."/>
            <person name="Gardiner D.M."/>
            <person name="Goff S."/>
            <person name="Hammond-Kosack K.E."/>
            <person name="Hilburn K."/>
            <person name="Hua-Van A."/>
            <person name="Jonkers W."/>
            <person name="Kazan K."/>
            <person name="Kodira C.D."/>
            <person name="Koehrsen M."/>
            <person name="Kumar L."/>
            <person name="Lee Y.H."/>
            <person name="Li L."/>
            <person name="Manners J.M."/>
            <person name="Miranda-Saavedra D."/>
            <person name="Mukherjee M."/>
            <person name="Park G."/>
            <person name="Park J."/>
            <person name="Park S.Y."/>
            <person name="Proctor R.H."/>
            <person name="Regev A."/>
            <person name="Ruiz-Roldan M.C."/>
            <person name="Sain D."/>
            <person name="Sakthikumar S."/>
            <person name="Sykes S."/>
            <person name="Schwartz D.C."/>
            <person name="Turgeon B.G."/>
            <person name="Wapinski I."/>
            <person name="Yoder O."/>
            <person name="Young S."/>
            <person name="Zeng Q."/>
            <person name="Zhou S."/>
            <person name="Galagan J."/>
            <person name="Cuomo C.A."/>
            <person name="Kistler H.C."/>
            <person name="Rep M."/>
        </authorList>
    </citation>
    <scope>NUCLEOTIDE SEQUENCE [LARGE SCALE GENOMIC DNA]</scope>
    <source>
        <strain evidence="2">M3125 / FGSC 7600</strain>
    </source>
</reference>
<sequence length="35" mass="3819">MVQIYGPICFALQLQKERHLSNEAAVLPGCYASAP</sequence>
<dbReference type="VEuPathDB" id="FungiDB:FVEG_15344"/>
<name>W7MA74_GIBM7</name>
<dbReference type="KEGG" id="fvr:FVEG_15344"/>
<dbReference type="GeneID" id="30072220"/>
<proteinExistence type="predicted"/>
<keyword evidence="2" id="KW-1185">Reference proteome</keyword>
<evidence type="ECO:0000313" key="1">
    <source>
        <dbReference type="EMBL" id="EWG41822.1"/>
    </source>
</evidence>
<evidence type="ECO:0000313" key="2">
    <source>
        <dbReference type="Proteomes" id="UP000009096"/>
    </source>
</evidence>
<organism evidence="1 2">
    <name type="scientific">Gibberella moniliformis (strain M3125 / FGSC 7600)</name>
    <name type="common">Maize ear and stalk rot fungus</name>
    <name type="synonym">Fusarium verticillioides</name>
    <dbReference type="NCBI Taxonomy" id="334819"/>
    <lineage>
        <taxon>Eukaryota</taxon>
        <taxon>Fungi</taxon>
        <taxon>Dikarya</taxon>
        <taxon>Ascomycota</taxon>
        <taxon>Pezizomycotina</taxon>
        <taxon>Sordariomycetes</taxon>
        <taxon>Hypocreomycetidae</taxon>
        <taxon>Hypocreales</taxon>
        <taxon>Nectriaceae</taxon>
        <taxon>Fusarium</taxon>
        <taxon>Fusarium fujikuroi species complex</taxon>
    </lineage>
</organism>
<dbReference type="EMBL" id="CM000579">
    <property type="protein sequence ID" value="EWG41822.1"/>
    <property type="molecule type" value="Genomic_DNA"/>
</dbReference>
<dbReference type="EMBL" id="DS022245">
    <property type="protein sequence ID" value="EWG41822.1"/>
    <property type="molecule type" value="Genomic_DNA"/>
</dbReference>
<accession>W7MA74</accession>
<dbReference type="RefSeq" id="XP_018748013.1">
    <property type="nucleotide sequence ID" value="XM_018904467.1"/>
</dbReference>